<keyword evidence="1" id="KW-0732">Signal</keyword>
<proteinExistence type="predicted"/>
<organism evidence="2 3">
    <name type="scientific">Candidatus Colimorpha enterica</name>
    <dbReference type="NCBI Taxonomy" id="3083063"/>
    <lineage>
        <taxon>Bacteria</taxon>
        <taxon>Pseudomonadati</taxon>
        <taxon>Bacteroidota</taxon>
        <taxon>Bacteroidia</taxon>
        <taxon>Bacteroidales</taxon>
        <taxon>Candidatus Colimorpha</taxon>
    </lineage>
</organism>
<evidence type="ECO:0000256" key="1">
    <source>
        <dbReference type="SAM" id="SignalP"/>
    </source>
</evidence>
<dbReference type="EMBL" id="JALEMU010000009">
    <property type="protein sequence ID" value="MCI5754730.1"/>
    <property type="molecule type" value="Genomic_DNA"/>
</dbReference>
<reference evidence="2 3" key="1">
    <citation type="submission" date="2022-03" db="EMBL/GenBank/DDBJ databases">
        <title>Metagenome-assembled genomes from swine fecal metagenomes.</title>
        <authorList>
            <person name="Holman D.B."/>
            <person name="Kommadath A."/>
        </authorList>
    </citation>
    <scope>NUCLEOTIDE SEQUENCE [LARGE SCALE GENOMIC DNA]</scope>
    <source>
        <strain evidence="2">SUG147</strain>
    </source>
</reference>
<dbReference type="AlphaFoldDB" id="A0AAE3FFU1"/>
<feature type="signal peptide" evidence="1">
    <location>
        <begin position="1"/>
        <end position="22"/>
    </location>
</feature>
<evidence type="ECO:0000313" key="3">
    <source>
        <dbReference type="Proteomes" id="UP001139365"/>
    </source>
</evidence>
<accession>A0AAE3FFU1</accession>
<comment type="caution">
    <text evidence="2">The sequence shown here is derived from an EMBL/GenBank/DDBJ whole genome shotgun (WGS) entry which is preliminary data.</text>
</comment>
<evidence type="ECO:0000313" key="2">
    <source>
        <dbReference type="EMBL" id="MCI5754730.1"/>
    </source>
</evidence>
<feature type="chain" id="PRO_5042038360" description="Peptidase M48 domain-containing protein" evidence="1">
    <location>
        <begin position="23"/>
        <end position="161"/>
    </location>
</feature>
<dbReference type="Proteomes" id="UP001139365">
    <property type="component" value="Unassembled WGS sequence"/>
</dbReference>
<gene>
    <name evidence="2" type="ORF">MR241_00365</name>
</gene>
<protein>
    <recommendedName>
        <fullName evidence="4">Peptidase M48 domain-containing protein</fullName>
    </recommendedName>
</protein>
<sequence length="161" mass="17114">MKRVLILLLSAFCLQLASCVTAGDAGTLPVLRFTGATFPEEREELKKQIDSAMTVYSSRESDGKPAEALKDAGLAALEIYRDADSGSEELISARKSLKEAVSRFRLSSPASDSEMADLAGLILKAEEKGADTAEAYAVYISHPTSAEARAAIKKLSEAITG</sequence>
<name>A0AAE3FFU1_9BACT</name>
<evidence type="ECO:0008006" key="4">
    <source>
        <dbReference type="Google" id="ProtNLM"/>
    </source>
</evidence>